<dbReference type="PANTHER" id="PTHR43304">
    <property type="entry name" value="PHYTOCHROME-LIKE PROTEIN CPH1"/>
    <property type="match status" value="1"/>
</dbReference>
<dbReference type="InterPro" id="IPR003594">
    <property type="entry name" value="HATPase_dom"/>
</dbReference>
<dbReference type="InterPro" id="IPR052162">
    <property type="entry name" value="Sensor_kinase/Photoreceptor"/>
</dbReference>
<dbReference type="Proteomes" id="UP000515369">
    <property type="component" value="Chromosome"/>
</dbReference>
<dbReference type="GO" id="GO:0000155">
    <property type="term" value="F:phosphorelay sensor kinase activity"/>
    <property type="evidence" value="ECO:0007669"/>
    <property type="project" value="InterPro"/>
</dbReference>
<evidence type="ECO:0000259" key="9">
    <source>
        <dbReference type="PROSITE" id="PS50113"/>
    </source>
</evidence>
<proteinExistence type="predicted"/>
<feature type="domain" description="PAC" evidence="9">
    <location>
        <begin position="501"/>
        <end position="554"/>
    </location>
</feature>
<dbReference type="InterPro" id="IPR005467">
    <property type="entry name" value="His_kinase_dom"/>
</dbReference>
<keyword evidence="6" id="KW-0175">Coiled coil</keyword>
<keyword evidence="4" id="KW-0808">Transferase</keyword>
<feature type="coiled-coil region" evidence="6">
    <location>
        <begin position="563"/>
        <end position="597"/>
    </location>
</feature>
<dbReference type="PROSITE" id="PS50112">
    <property type="entry name" value="PAS"/>
    <property type="match status" value="2"/>
</dbReference>
<organism evidence="10 11">
    <name type="scientific">Spirosoma foliorum</name>
    <dbReference type="NCBI Taxonomy" id="2710596"/>
    <lineage>
        <taxon>Bacteria</taxon>
        <taxon>Pseudomonadati</taxon>
        <taxon>Bacteroidota</taxon>
        <taxon>Cytophagia</taxon>
        <taxon>Cytophagales</taxon>
        <taxon>Cytophagaceae</taxon>
        <taxon>Spirosoma</taxon>
    </lineage>
</organism>
<dbReference type="KEGG" id="sfol:H3H32_33190"/>
<dbReference type="PROSITE" id="PS50109">
    <property type="entry name" value="HIS_KIN"/>
    <property type="match status" value="1"/>
</dbReference>
<dbReference type="Pfam" id="PF08447">
    <property type="entry name" value="PAS_3"/>
    <property type="match status" value="1"/>
</dbReference>
<evidence type="ECO:0000256" key="2">
    <source>
        <dbReference type="ARBA" id="ARBA00012438"/>
    </source>
</evidence>
<feature type="domain" description="Histidine kinase" evidence="7">
    <location>
        <begin position="604"/>
        <end position="836"/>
    </location>
</feature>
<dbReference type="PANTHER" id="PTHR43304:SF1">
    <property type="entry name" value="PAC DOMAIN-CONTAINING PROTEIN"/>
    <property type="match status" value="1"/>
</dbReference>
<dbReference type="EMBL" id="CP059732">
    <property type="protein sequence ID" value="QMW02704.1"/>
    <property type="molecule type" value="Genomic_DNA"/>
</dbReference>
<accession>A0A7G5GV12</accession>
<dbReference type="InterPro" id="IPR036890">
    <property type="entry name" value="HATPase_C_sf"/>
</dbReference>
<dbReference type="AlphaFoldDB" id="A0A7G5GV12"/>
<keyword evidence="3" id="KW-0597">Phosphoprotein</keyword>
<evidence type="ECO:0000259" key="8">
    <source>
        <dbReference type="PROSITE" id="PS50112"/>
    </source>
</evidence>
<reference evidence="10 11" key="1">
    <citation type="submission" date="2020-07" db="EMBL/GenBank/DDBJ databases">
        <title>Spirosoma foliorum sp. nov., isolated from the leaves on the Nejang mountain Korea, Republic of.</title>
        <authorList>
            <person name="Ho H."/>
            <person name="Lee Y.-J."/>
            <person name="Nurcahyanto D.-A."/>
            <person name="Kim S.-G."/>
        </authorList>
    </citation>
    <scope>NUCLEOTIDE SEQUENCE [LARGE SCALE GENOMIC DNA]</scope>
    <source>
        <strain evidence="10 11">PL0136</strain>
    </source>
</reference>
<evidence type="ECO:0000256" key="3">
    <source>
        <dbReference type="ARBA" id="ARBA00022553"/>
    </source>
</evidence>
<dbReference type="NCBIfam" id="TIGR00229">
    <property type="entry name" value="sensory_box"/>
    <property type="match status" value="3"/>
</dbReference>
<name>A0A7G5GV12_9BACT</name>
<dbReference type="InterPro" id="IPR035965">
    <property type="entry name" value="PAS-like_dom_sf"/>
</dbReference>
<dbReference type="InterPro" id="IPR000014">
    <property type="entry name" value="PAS"/>
</dbReference>
<dbReference type="SMART" id="SM00091">
    <property type="entry name" value="PAS"/>
    <property type="match status" value="3"/>
</dbReference>
<dbReference type="CDD" id="cd00130">
    <property type="entry name" value="PAS"/>
    <property type="match status" value="2"/>
</dbReference>
<evidence type="ECO:0000256" key="4">
    <source>
        <dbReference type="ARBA" id="ARBA00022679"/>
    </source>
</evidence>
<dbReference type="Gene3D" id="3.30.565.10">
    <property type="entry name" value="Histidine kinase-like ATPase, C-terminal domain"/>
    <property type="match status" value="1"/>
</dbReference>
<evidence type="ECO:0000256" key="5">
    <source>
        <dbReference type="ARBA" id="ARBA00022777"/>
    </source>
</evidence>
<dbReference type="InterPro" id="IPR003661">
    <property type="entry name" value="HisK_dim/P_dom"/>
</dbReference>
<keyword evidence="5" id="KW-0418">Kinase</keyword>
<protein>
    <recommendedName>
        <fullName evidence="2">histidine kinase</fullName>
        <ecNumber evidence="2">2.7.13.3</ecNumber>
    </recommendedName>
</protein>
<gene>
    <name evidence="10" type="ORF">H3H32_33190</name>
</gene>
<dbReference type="PROSITE" id="PS50113">
    <property type="entry name" value="PAC"/>
    <property type="match status" value="2"/>
</dbReference>
<dbReference type="Pfam" id="PF00512">
    <property type="entry name" value="HisKA"/>
    <property type="match status" value="1"/>
</dbReference>
<comment type="catalytic activity">
    <reaction evidence="1">
        <text>ATP + protein L-histidine = ADP + protein N-phospho-L-histidine.</text>
        <dbReference type="EC" id="2.7.13.3"/>
    </reaction>
</comment>
<evidence type="ECO:0000259" key="7">
    <source>
        <dbReference type="PROSITE" id="PS50109"/>
    </source>
</evidence>
<dbReference type="SMART" id="SM00388">
    <property type="entry name" value="HisKA"/>
    <property type="match status" value="1"/>
</dbReference>
<dbReference type="Gene3D" id="2.10.70.100">
    <property type="match status" value="1"/>
</dbReference>
<dbReference type="CDD" id="cd00082">
    <property type="entry name" value="HisKA"/>
    <property type="match status" value="1"/>
</dbReference>
<dbReference type="PRINTS" id="PR00344">
    <property type="entry name" value="BCTRLSENSOR"/>
</dbReference>
<dbReference type="Gene3D" id="1.10.287.130">
    <property type="match status" value="1"/>
</dbReference>
<dbReference type="InterPro" id="IPR036097">
    <property type="entry name" value="HisK_dim/P_sf"/>
</dbReference>
<dbReference type="SUPFAM" id="SSF55874">
    <property type="entry name" value="ATPase domain of HSP90 chaperone/DNA topoisomerase II/histidine kinase"/>
    <property type="match status" value="1"/>
</dbReference>
<dbReference type="InterPro" id="IPR013656">
    <property type="entry name" value="PAS_4"/>
</dbReference>
<dbReference type="InterPro" id="IPR001610">
    <property type="entry name" value="PAC"/>
</dbReference>
<evidence type="ECO:0000256" key="1">
    <source>
        <dbReference type="ARBA" id="ARBA00000085"/>
    </source>
</evidence>
<sequence length="836" mass="93416">METTSNPKHYPFLQGNGKTAAFLRQYDWSKTGLGTPDQWPYSLRASVSNLLQASLPMFVFWGEELYSFYNDAVIPSLTPEKHPTLGQPVQELCGKDWDFMIPMLSSVRKTGEPVTSQEVPIRLERHGVWEEVYWTFSCSLILDDHGQHGGVLVNCQDTTEATKSRQQVQFPEQQFRALVEQAPIAMAVFQGSDHIIETANQAYQQLVGRPADELLGKPMFEAMPEIKGKGYEELLATVLATGEPLYANELNAPLMRKGQLELVYFNFVYQPLRAVDGTIRGVTVVANEITEQVLARKKVEESRAHLELLSNTVPAMIFYLDDQQRYQYYNDTFRHWFGVNPTEAIGKTVREFIGEAAYQNVLPHLAIAYGGQQERYELWSPTRMGEGKWLNITYTPYKNKEEQVLGLIVHAADITQTKQRELALRDSEAALRNAIELAELGTWAINAQTGQITYSERLQTWLGTTEPVLQQVPSPRIHPKDQKRINVAIGRALQKGGTGHFDEVYTILHSKTGHERIIHASGQTTFDADGNALILAGTAQDITMQQALQLALENEVQTRTEELAATNGKLAASLEEYATLNEELEEANGLLLRSNANLQTFAYVASHDLQEPLRKIQQFGDLLAMRQDALSSEDQMYIKRMQVAASRMSTLIRDLLNFSRIATQRDANKPVSLTETIHRVLSTLDLVISETNAQVEIGSLPTVQGDAAQLDMLFQNLLSNALKFRRADSSGRSIPPIIHINAQILGADQLPLSVKPAWATSTYHQIDVVDNGIGFDEKYLDRIFQVFQRLHGKSEFAGTGIGLAICERVVANHGGAITASSQPDQGARFSVYLPIA</sequence>
<dbReference type="Gene3D" id="3.30.450.20">
    <property type="entry name" value="PAS domain"/>
    <property type="match status" value="4"/>
</dbReference>
<dbReference type="InterPro" id="IPR000700">
    <property type="entry name" value="PAS-assoc_C"/>
</dbReference>
<dbReference type="EC" id="2.7.13.3" evidence="2"/>
<feature type="domain" description="PAC" evidence="9">
    <location>
        <begin position="372"/>
        <end position="426"/>
    </location>
</feature>
<evidence type="ECO:0000313" key="10">
    <source>
        <dbReference type="EMBL" id="QMW02704.1"/>
    </source>
</evidence>
<dbReference type="InterPro" id="IPR004358">
    <property type="entry name" value="Sig_transdc_His_kin-like_C"/>
</dbReference>
<dbReference type="SUPFAM" id="SSF47384">
    <property type="entry name" value="Homodimeric domain of signal transducing histidine kinase"/>
    <property type="match status" value="1"/>
</dbReference>
<dbReference type="SUPFAM" id="SSF55785">
    <property type="entry name" value="PYP-like sensor domain (PAS domain)"/>
    <property type="match status" value="4"/>
</dbReference>
<feature type="domain" description="PAS" evidence="8">
    <location>
        <begin position="171"/>
        <end position="220"/>
    </location>
</feature>
<keyword evidence="11" id="KW-1185">Reference proteome</keyword>
<feature type="domain" description="PAS" evidence="8">
    <location>
        <begin position="302"/>
        <end position="353"/>
    </location>
</feature>
<evidence type="ECO:0000256" key="6">
    <source>
        <dbReference type="SAM" id="Coils"/>
    </source>
</evidence>
<dbReference type="RefSeq" id="WP_182460000.1">
    <property type="nucleotide sequence ID" value="NZ_CP059732.1"/>
</dbReference>
<evidence type="ECO:0000313" key="11">
    <source>
        <dbReference type="Proteomes" id="UP000515369"/>
    </source>
</evidence>
<dbReference type="Pfam" id="PF02518">
    <property type="entry name" value="HATPase_c"/>
    <property type="match status" value="1"/>
</dbReference>
<dbReference type="SMART" id="SM00387">
    <property type="entry name" value="HATPase_c"/>
    <property type="match status" value="1"/>
</dbReference>
<dbReference type="Pfam" id="PF08448">
    <property type="entry name" value="PAS_4"/>
    <property type="match status" value="2"/>
</dbReference>
<dbReference type="SMART" id="SM00086">
    <property type="entry name" value="PAC"/>
    <property type="match status" value="4"/>
</dbReference>
<dbReference type="InterPro" id="IPR013655">
    <property type="entry name" value="PAS_fold_3"/>
</dbReference>